<dbReference type="InterPro" id="IPR004090">
    <property type="entry name" value="Chemotax_Me-accpt_rcpt"/>
</dbReference>
<dbReference type="SMART" id="SM00283">
    <property type="entry name" value="MA"/>
    <property type="match status" value="1"/>
</dbReference>
<dbReference type="PANTHER" id="PTHR32089:SF112">
    <property type="entry name" value="LYSOZYME-LIKE PROTEIN-RELATED"/>
    <property type="match status" value="1"/>
</dbReference>
<evidence type="ECO:0000313" key="8">
    <source>
        <dbReference type="Proteomes" id="UP001165069"/>
    </source>
</evidence>
<evidence type="ECO:0000256" key="1">
    <source>
        <dbReference type="ARBA" id="ARBA00023224"/>
    </source>
</evidence>
<comment type="caution">
    <text evidence="7">The sequence shown here is derived from an EMBL/GenBank/DDBJ whole genome shotgun (WGS) entry which is preliminary data.</text>
</comment>
<dbReference type="InterPro" id="IPR004089">
    <property type="entry name" value="MCPsignal_dom"/>
</dbReference>
<dbReference type="SUPFAM" id="SSF58104">
    <property type="entry name" value="Methyl-accepting chemotaxis protein (MCP) signaling domain"/>
    <property type="match status" value="1"/>
</dbReference>
<proteinExistence type="inferred from homology"/>
<keyword evidence="1 3" id="KW-0807">Transducer</keyword>
<feature type="domain" description="HAMP" evidence="6">
    <location>
        <begin position="313"/>
        <end position="362"/>
    </location>
</feature>
<name>A0ABQ5QCK6_9BACT</name>
<evidence type="ECO:0000256" key="2">
    <source>
        <dbReference type="ARBA" id="ARBA00029447"/>
    </source>
</evidence>
<evidence type="ECO:0000256" key="4">
    <source>
        <dbReference type="SAM" id="Phobius"/>
    </source>
</evidence>
<evidence type="ECO:0000259" key="5">
    <source>
        <dbReference type="PROSITE" id="PS50111"/>
    </source>
</evidence>
<keyword evidence="4" id="KW-0472">Membrane</keyword>
<reference evidence="7 8" key="1">
    <citation type="journal article" date="2023" name="Antonie Van Leeuwenhoek">
        <title>Mesoterricola silvestris gen. nov., sp. nov., Mesoterricola sediminis sp. nov., Geothrix oryzae sp. nov., Geothrix edaphica sp. nov., Geothrix rubra sp. nov., and Geothrix limicola sp. nov., six novel members of Acidobacteriota isolated from soils.</title>
        <authorList>
            <person name="Itoh H."/>
            <person name="Sugisawa Y."/>
            <person name="Mise K."/>
            <person name="Xu Z."/>
            <person name="Kuniyasu M."/>
            <person name="Ushijima N."/>
            <person name="Kawano K."/>
            <person name="Kobayashi E."/>
            <person name="Shiratori Y."/>
            <person name="Masuda Y."/>
            <person name="Senoo K."/>
        </authorList>
    </citation>
    <scope>NUCLEOTIDE SEQUENCE [LARGE SCALE GENOMIC DNA]</scope>
    <source>
        <strain evidence="7 8">Red804</strain>
    </source>
</reference>
<accession>A0ABQ5QCK6</accession>
<dbReference type="Proteomes" id="UP001165069">
    <property type="component" value="Unassembled WGS sequence"/>
</dbReference>
<dbReference type="Pfam" id="PF00015">
    <property type="entry name" value="MCPsignal"/>
    <property type="match status" value="1"/>
</dbReference>
<keyword evidence="8" id="KW-1185">Reference proteome</keyword>
<keyword evidence="4" id="KW-1133">Transmembrane helix</keyword>
<dbReference type="PROSITE" id="PS50885">
    <property type="entry name" value="HAMP"/>
    <property type="match status" value="1"/>
</dbReference>
<dbReference type="Gene3D" id="1.10.287.950">
    <property type="entry name" value="Methyl-accepting chemotaxis protein"/>
    <property type="match status" value="1"/>
</dbReference>
<evidence type="ECO:0000256" key="3">
    <source>
        <dbReference type="PROSITE-ProRule" id="PRU00284"/>
    </source>
</evidence>
<feature type="transmembrane region" description="Helical" evidence="4">
    <location>
        <begin position="288"/>
        <end position="311"/>
    </location>
</feature>
<dbReference type="PRINTS" id="PR00260">
    <property type="entry name" value="CHEMTRNSDUCR"/>
</dbReference>
<gene>
    <name evidence="7" type="ORF">GETHLI_07910</name>
</gene>
<sequence>MSRRASILTRIALWFGVIFAVTIVVLMAVTALIIRGNLSDRLMKIEIPKSSNAIYAEIERGLLQPASQLELPASDPFLKAWLNGGESEKDLPKIIEILNGISKKFHTSGASLVSKRSGNYYAVENGVYKPRKLGPADTWFEAYGQSNLPFEVNVYTDHPEFHEVAFINRRIDDKGAFLGVVSTQLSLGDLVQRVVGQRIGKLGRTFLCDAKGIIRVHEDKTLINKASVLKTPGFQEAWPSVQASDQYLFNTESEGDAWIVSTQRVPGINYYLVVEASRSELFSELNRSLLLAILIAVVLGGSLLYGAILMLRRVLIHPLQSLLDGIRRNDLTLQLQNLGDDEMGELGQAFNASSARFREIFRGLSLESDRVASGSTEMSATAEEMRTTSGEIAMVSERQRNGMSSIAEAMDNLSSLIARMQEWIEASRSRTGLAVHAAQTGSQSGEATAGAMTAIREATVRMGAAVGVIQGIARQTNLLSLNAAIEAAKAGAQGKGFAVVAEEVRKLAEQSAQSTLDIKRFIEEVDAAVSRGEETVTGSVDALTKIREHINALAVEVERLHGAVVEQIGMRVEVERHVQATNLDTERSSAASIELAASVAEMAKTATELANVSENLAHAVSSYKI</sequence>
<evidence type="ECO:0000313" key="7">
    <source>
        <dbReference type="EMBL" id="GLH72289.1"/>
    </source>
</evidence>
<dbReference type="Gene3D" id="3.30.450.20">
    <property type="entry name" value="PAS domain"/>
    <property type="match status" value="1"/>
</dbReference>
<dbReference type="CDD" id="cd06225">
    <property type="entry name" value="HAMP"/>
    <property type="match status" value="1"/>
</dbReference>
<comment type="similarity">
    <text evidence="2">Belongs to the methyl-accepting chemotaxis (MCP) protein family.</text>
</comment>
<dbReference type="EMBL" id="BSDE01000001">
    <property type="protein sequence ID" value="GLH72289.1"/>
    <property type="molecule type" value="Genomic_DNA"/>
</dbReference>
<keyword evidence="4" id="KW-0812">Transmembrane</keyword>
<organism evidence="7 8">
    <name type="scientific">Geothrix limicola</name>
    <dbReference type="NCBI Taxonomy" id="2927978"/>
    <lineage>
        <taxon>Bacteria</taxon>
        <taxon>Pseudomonadati</taxon>
        <taxon>Acidobacteriota</taxon>
        <taxon>Holophagae</taxon>
        <taxon>Holophagales</taxon>
        <taxon>Holophagaceae</taxon>
        <taxon>Geothrix</taxon>
    </lineage>
</organism>
<feature type="domain" description="Methyl-accepting transducer" evidence="5">
    <location>
        <begin position="374"/>
        <end position="596"/>
    </location>
</feature>
<evidence type="ECO:0000259" key="6">
    <source>
        <dbReference type="PROSITE" id="PS50885"/>
    </source>
</evidence>
<dbReference type="PANTHER" id="PTHR32089">
    <property type="entry name" value="METHYL-ACCEPTING CHEMOTAXIS PROTEIN MCPB"/>
    <property type="match status" value="1"/>
</dbReference>
<dbReference type="Pfam" id="PF00672">
    <property type="entry name" value="HAMP"/>
    <property type="match status" value="1"/>
</dbReference>
<protein>
    <submittedName>
        <fullName evidence="7">Energy taxis-modulating methyl-accepting chemotaxis protein with Cache_1 sensory domain</fullName>
    </submittedName>
</protein>
<dbReference type="PROSITE" id="PS50111">
    <property type="entry name" value="CHEMOTAXIS_TRANSDUC_2"/>
    <property type="match status" value="1"/>
</dbReference>
<dbReference type="InterPro" id="IPR003660">
    <property type="entry name" value="HAMP_dom"/>
</dbReference>
<dbReference type="RefSeq" id="WP_285570646.1">
    <property type="nucleotide sequence ID" value="NZ_BSDE01000001.1"/>
</dbReference>
<feature type="transmembrane region" description="Helical" evidence="4">
    <location>
        <begin position="12"/>
        <end position="34"/>
    </location>
</feature>
<dbReference type="CDD" id="cd12912">
    <property type="entry name" value="PDC2_MCP_like"/>
    <property type="match status" value="1"/>
</dbReference>